<dbReference type="PANTHER" id="PTHR42791">
    <property type="entry name" value="GNAT FAMILY ACETYLTRANSFERASE"/>
    <property type="match status" value="1"/>
</dbReference>
<dbReference type="InterPro" id="IPR000182">
    <property type="entry name" value="GNAT_dom"/>
</dbReference>
<evidence type="ECO:0000313" key="2">
    <source>
        <dbReference type="EMBL" id="KAF2162295.1"/>
    </source>
</evidence>
<organism evidence="2 3">
    <name type="scientific">Zasmidium cellare ATCC 36951</name>
    <dbReference type="NCBI Taxonomy" id="1080233"/>
    <lineage>
        <taxon>Eukaryota</taxon>
        <taxon>Fungi</taxon>
        <taxon>Dikarya</taxon>
        <taxon>Ascomycota</taxon>
        <taxon>Pezizomycotina</taxon>
        <taxon>Dothideomycetes</taxon>
        <taxon>Dothideomycetidae</taxon>
        <taxon>Mycosphaerellales</taxon>
        <taxon>Mycosphaerellaceae</taxon>
        <taxon>Zasmidium</taxon>
    </lineage>
</organism>
<dbReference type="PANTHER" id="PTHR42791:SF14">
    <property type="entry name" value="N-ACETYLTRANSFERASE DOMAIN-CONTAINING PROTEIN"/>
    <property type="match status" value="1"/>
</dbReference>
<dbReference type="PROSITE" id="PS51186">
    <property type="entry name" value="GNAT"/>
    <property type="match status" value="1"/>
</dbReference>
<name>A0A6A6C5L0_ZASCE</name>
<evidence type="ECO:0000313" key="3">
    <source>
        <dbReference type="Proteomes" id="UP000799537"/>
    </source>
</evidence>
<dbReference type="OrthoDB" id="2115692at2759"/>
<dbReference type="InterPro" id="IPR052523">
    <property type="entry name" value="Trichothecene_AcTrans"/>
</dbReference>
<dbReference type="Gene3D" id="3.40.630.30">
    <property type="match status" value="1"/>
</dbReference>
<dbReference type="GO" id="GO:0016747">
    <property type="term" value="F:acyltransferase activity, transferring groups other than amino-acyl groups"/>
    <property type="evidence" value="ECO:0007669"/>
    <property type="project" value="InterPro"/>
</dbReference>
<dbReference type="EMBL" id="ML993614">
    <property type="protein sequence ID" value="KAF2162295.1"/>
    <property type="molecule type" value="Genomic_DNA"/>
</dbReference>
<feature type="domain" description="N-acetyltransferase" evidence="1">
    <location>
        <begin position="99"/>
        <end position="232"/>
    </location>
</feature>
<accession>A0A6A6C5L0</accession>
<dbReference type="CDD" id="cd04301">
    <property type="entry name" value="NAT_SF"/>
    <property type="match status" value="1"/>
</dbReference>
<dbReference type="SUPFAM" id="SSF55729">
    <property type="entry name" value="Acyl-CoA N-acyltransferases (Nat)"/>
    <property type="match status" value="1"/>
</dbReference>
<dbReference type="Proteomes" id="UP000799537">
    <property type="component" value="Unassembled WGS sequence"/>
</dbReference>
<dbReference type="AlphaFoldDB" id="A0A6A6C5L0"/>
<dbReference type="GeneID" id="54571450"/>
<reference evidence="2" key="1">
    <citation type="journal article" date="2020" name="Stud. Mycol.">
        <title>101 Dothideomycetes genomes: a test case for predicting lifestyles and emergence of pathogens.</title>
        <authorList>
            <person name="Haridas S."/>
            <person name="Albert R."/>
            <person name="Binder M."/>
            <person name="Bloem J."/>
            <person name="Labutti K."/>
            <person name="Salamov A."/>
            <person name="Andreopoulos B."/>
            <person name="Baker S."/>
            <person name="Barry K."/>
            <person name="Bills G."/>
            <person name="Bluhm B."/>
            <person name="Cannon C."/>
            <person name="Castanera R."/>
            <person name="Culley D."/>
            <person name="Daum C."/>
            <person name="Ezra D."/>
            <person name="Gonzalez J."/>
            <person name="Henrissat B."/>
            <person name="Kuo A."/>
            <person name="Liang C."/>
            <person name="Lipzen A."/>
            <person name="Lutzoni F."/>
            <person name="Magnuson J."/>
            <person name="Mondo S."/>
            <person name="Nolan M."/>
            <person name="Ohm R."/>
            <person name="Pangilinan J."/>
            <person name="Park H.-J."/>
            <person name="Ramirez L."/>
            <person name="Alfaro M."/>
            <person name="Sun H."/>
            <person name="Tritt A."/>
            <person name="Yoshinaga Y."/>
            <person name="Zwiers L.-H."/>
            <person name="Turgeon B."/>
            <person name="Goodwin S."/>
            <person name="Spatafora J."/>
            <person name="Crous P."/>
            <person name="Grigoriev I."/>
        </authorList>
    </citation>
    <scope>NUCLEOTIDE SEQUENCE</scope>
    <source>
        <strain evidence="2">ATCC 36951</strain>
    </source>
</reference>
<gene>
    <name evidence="2" type="ORF">M409DRAFT_69202</name>
</gene>
<evidence type="ECO:0000259" key="1">
    <source>
        <dbReference type="PROSITE" id="PS51186"/>
    </source>
</evidence>
<dbReference type="Pfam" id="PF13673">
    <property type="entry name" value="Acetyltransf_10"/>
    <property type="match status" value="1"/>
</dbReference>
<proteinExistence type="predicted"/>
<protein>
    <recommendedName>
        <fullName evidence="1">N-acetyltransferase domain-containing protein</fullName>
    </recommendedName>
</protein>
<sequence>MSPLILEQYSPEGSPRRKARSASFGVARAKYEDIRRLVDIEFLAFEEEKTNQILSYRDYEQPAHFDRAVKSYEASMAKADALTRRLKTQRSWRPRVDITRFRKVVDADSGEVVSWAKTELKTYSYDELASPADIGHEQDPQMNRDWFALNEQSRRDYMGTKQHMYIGMVATEPRYQHHGAGTMLLEDILAEADAAGLECYLEATDTAKPLYERHGFVTVNELRFDPAAYGVEGFRRERQTIMVRGALDVRGQRKDVRSWEEAVPGAQAQL</sequence>
<keyword evidence="3" id="KW-1185">Reference proteome</keyword>
<dbReference type="InterPro" id="IPR016181">
    <property type="entry name" value="Acyl_CoA_acyltransferase"/>
</dbReference>
<dbReference type="RefSeq" id="XP_033663184.1">
    <property type="nucleotide sequence ID" value="XM_033818178.1"/>
</dbReference>